<dbReference type="KEGG" id="hcu:MUN79_19420"/>
<name>A0A8T9Q0F0_9BACT</name>
<dbReference type="AlphaFoldDB" id="A0A8T9Q0F0"/>
<proteinExistence type="predicted"/>
<gene>
    <name evidence="1" type="ORF">MUN79_19420</name>
</gene>
<reference evidence="1" key="1">
    <citation type="submission" date="2022-04" db="EMBL/GenBank/DDBJ databases">
        <title>Hymenobacter sp. isolated from the air.</title>
        <authorList>
            <person name="Won M."/>
            <person name="Lee C.-M."/>
            <person name="Woen H.-Y."/>
            <person name="Kwon S.-W."/>
        </authorList>
    </citation>
    <scope>NUCLEOTIDE SEQUENCE</scope>
    <source>
        <strain evidence="1">5116S-3</strain>
    </source>
</reference>
<evidence type="ECO:0008006" key="3">
    <source>
        <dbReference type="Google" id="ProtNLM"/>
    </source>
</evidence>
<evidence type="ECO:0000313" key="1">
    <source>
        <dbReference type="EMBL" id="UOQ70837.1"/>
    </source>
</evidence>
<organism evidence="1 2">
    <name type="scientific">Hymenobacter cellulosilyticus</name>
    <dbReference type="NCBI Taxonomy" id="2932248"/>
    <lineage>
        <taxon>Bacteria</taxon>
        <taxon>Pseudomonadati</taxon>
        <taxon>Bacteroidota</taxon>
        <taxon>Cytophagia</taxon>
        <taxon>Cytophagales</taxon>
        <taxon>Hymenobacteraceae</taxon>
        <taxon>Hymenobacter</taxon>
    </lineage>
</organism>
<protein>
    <recommendedName>
        <fullName evidence="3">DUF922 domain-containing protein</fullName>
    </recommendedName>
</protein>
<sequence length="174" mass="19962">MLGQTPLNSICWQEHVRLKQRDFTAPVGMQETSEEPYVASSFSEVRVSSFTTAERRVVFEVTVRFIKDKSWFDQGQTVGNWTSVVRNPDRLLAHEQLHFDIAELIARRIRKVHASYQVDKINQPQALLRSEMHLALLKAEIRCLLADRRALDDLYDEQTNHGLLPEPSSSGSGR</sequence>
<dbReference type="Proteomes" id="UP000831796">
    <property type="component" value="Chromosome"/>
</dbReference>
<dbReference type="RefSeq" id="WP_244674250.1">
    <property type="nucleotide sequence ID" value="NZ_CP095046.1"/>
</dbReference>
<dbReference type="EMBL" id="CP095046">
    <property type="protein sequence ID" value="UOQ70837.1"/>
    <property type="molecule type" value="Genomic_DNA"/>
</dbReference>
<accession>A0A8T9Q0F0</accession>
<keyword evidence="2" id="KW-1185">Reference proteome</keyword>
<evidence type="ECO:0000313" key="2">
    <source>
        <dbReference type="Proteomes" id="UP000831796"/>
    </source>
</evidence>